<accession>A0A2J6TFT6</accession>
<proteinExistence type="predicted"/>
<protein>
    <submittedName>
        <fullName evidence="2">Uncharacterized protein</fullName>
    </submittedName>
</protein>
<dbReference type="EMBL" id="KZ613786">
    <property type="protein sequence ID" value="PMD61808.1"/>
    <property type="molecule type" value="Genomic_DNA"/>
</dbReference>
<feature type="compositionally biased region" description="Basic and acidic residues" evidence="1">
    <location>
        <begin position="177"/>
        <end position="191"/>
    </location>
</feature>
<feature type="region of interest" description="Disordered" evidence="1">
    <location>
        <begin position="58"/>
        <end position="106"/>
    </location>
</feature>
<name>A0A2J6TFT6_9HELO</name>
<gene>
    <name evidence="2" type="ORF">K444DRAFT_380012</name>
</gene>
<feature type="compositionally biased region" description="Polar residues" evidence="1">
    <location>
        <begin position="96"/>
        <end position="106"/>
    </location>
</feature>
<dbReference type="OrthoDB" id="10479062at2759"/>
<dbReference type="InParanoid" id="A0A2J6TFT6"/>
<dbReference type="RefSeq" id="XP_024738712.1">
    <property type="nucleotide sequence ID" value="XM_024872336.1"/>
</dbReference>
<feature type="compositionally biased region" description="Polar residues" evidence="1">
    <location>
        <begin position="58"/>
        <end position="81"/>
    </location>
</feature>
<keyword evidence="3" id="KW-1185">Reference proteome</keyword>
<evidence type="ECO:0000313" key="2">
    <source>
        <dbReference type="EMBL" id="PMD61808.1"/>
    </source>
</evidence>
<sequence length="280" mass="30016">MDEVGQQEEIDRLLREDQLSLSLLQVSLISLVALDSSPNLPTPAHTHTAEIDSNMTTETTHLPSIPSFSASAQHSMMSGTHPSAGDFRALADSDSQKPNISPNPSTFCIPWPSQLLTQTLHAPSPPPSHQTAYPYPYPYPYPYLPSPPLSASSQGSRTPEDPQVLRNRILPSPSPSSRDRDLPPARHDSRHPLSTSNAGPTTLPPHPSSASKWSKDTCHCSLHFHFAPTTATNTTTATTTAASTSTAKPTPTPARLLLPAPCLEPGMSISADTQRALVCT</sequence>
<evidence type="ECO:0000313" key="3">
    <source>
        <dbReference type="Proteomes" id="UP000235371"/>
    </source>
</evidence>
<feature type="region of interest" description="Disordered" evidence="1">
    <location>
        <begin position="146"/>
        <end position="210"/>
    </location>
</feature>
<dbReference type="Proteomes" id="UP000235371">
    <property type="component" value="Unassembled WGS sequence"/>
</dbReference>
<evidence type="ECO:0000256" key="1">
    <source>
        <dbReference type="SAM" id="MobiDB-lite"/>
    </source>
</evidence>
<feature type="region of interest" description="Disordered" evidence="1">
    <location>
        <begin position="233"/>
        <end position="253"/>
    </location>
</feature>
<dbReference type="AlphaFoldDB" id="A0A2J6TFT6"/>
<organism evidence="2 3">
    <name type="scientific">Hyaloscypha bicolor E</name>
    <dbReference type="NCBI Taxonomy" id="1095630"/>
    <lineage>
        <taxon>Eukaryota</taxon>
        <taxon>Fungi</taxon>
        <taxon>Dikarya</taxon>
        <taxon>Ascomycota</taxon>
        <taxon>Pezizomycotina</taxon>
        <taxon>Leotiomycetes</taxon>
        <taxon>Helotiales</taxon>
        <taxon>Hyaloscyphaceae</taxon>
        <taxon>Hyaloscypha</taxon>
        <taxon>Hyaloscypha bicolor</taxon>
    </lineage>
</organism>
<dbReference type="GeneID" id="36580417"/>
<reference evidence="2 3" key="1">
    <citation type="submission" date="2016-04" db="EMBL/GenBank/DDBJ databases">
        <title>A degradative enzymes factory behind the ericoid mycorrhizal symbiosis.</title>
        <authorList>
            <consortium name="DOE Joint Genome Institute"/>
            <person name="Martino E."/>
            <person name="Morin E."/>
            <person name="Grelet G."/>
            <person name="Kuo A."/>
            <person name="Kohler A."/>
            <person name="Daghino S."/>
            <person name="Barry K."/>
            <person name="Choi C."/>
            <person name="Cichocki N."/>
            <person name="Clum A."/>
            <person name="Copeland A."/>
            <person name="Hainaut M."/>
            <person name="Haridas S."/>
            <person name="Labutti K."/>
            <person name="Lindquist E."/>
            <person name="Lipzen A."/>
            <person name="Khouja H.-R."/>
            <person name="Murat C."/>
            <person name="Ohm R."/>
            <person name="Olson A."/>
            <person name="Spatafora J."/>
            <person name="Veneault-Fourrey C."/>
            <person name="Henrissat B."/>
            <person name="Grigoriev I."/>
            <person name="Martin F."/>
            <person name="Perotto S."/>
        </authorList>
    </citation>
    <scope>NUCLEOTIDE SEQUENCE [LARGE SCALE GENOMIC DNA]</scope>
    <source>
        <strain evidence="2 3">E</strain>
    </source>
</reference>